<sequence length="310" mass="36456">MTQCPVCNTEYMEGKAERCSVCNWDLQPVDLPRTGKFRLMFQQQQRSHLDWAREMWQKYQALADKLSPSISPKSPLEERLEQLQGQINEAARDWEALRGELTTERDYRYYIQSQVEWLISRLEQNSPEQMQQNIWELQQWLHANYYQQTHSSHLASEVGMDYSGLEALLAKGKWRQADEKTWEIFLRLAQREEQGWLSWEDIYNFPGTDLGTIDWLWENYSGGRFGFRVQQGIWDNSGGDYTAFCDRVGWRINNNWLYYDEINFSLEARVGHLPIIGWRKRSCYGVGPGTAQDSLAWLVSRFASHPVSAT</sequence>
<dbReference type="Gene3D" id="1.25.40.620">
    <property type="match status" value="1"/>
</dbReference>
<proteinExistence type="predicted"/>
<evidence type="ECO:0000259" key="2">
    <source>
        <dbReference type="Pfam" id="PF05419"/>
    </source>
</evidence>
<dbReference type="GO" id="GO:0046906">
    <property type="term" value="F:tetrapyrrole binding"/>
    <property type="evidence" value="ECO:0007669"/>
    <property type="project" value="TreeGrafter"/>
</dbReference>
<dbReference type="Gene3D" id="1.10.10.1770">
    <property type="entry name" value="Gun4-like"/>
    <property type="match status" value="1"/>
</dbReference>
<dbReference type="CDD" id="cd16383">
    <property type="entry name" value="GUN4"/>
    <property type="match status" value="1"/>
</dbReference>
<protein>
    <recommendedName>
        <fullName evidence="2">GUN4-like domain-containing protein</fullName>
    </recommendedName>
</protein>
<dbReference type="PANTHER" id="PTHR34800:SF1">
    <property type="entry name" value="TETRAPYRROLE-BINDING PROTEIN, CHLOROPLASTIC"/>
    <property type="match status" value="1"/>
</dbReference>
<organism evidence="3">
    <name type="scientific">Planktothricoides sp. SpSt-374</name>
    <dbReference type="NCBI Taxonomy" id="2282167"/>
    <lineage>
        <taxon>Bacteria</taxon>
        <taxon>Bacillati</taxon>
        <taxon>Cyanobacteriota</taxon>
        <taxon>Cyanophyceae</taxon>
        <taxon>Oscillatoriophycideae</taxon>
        <taxon>Oscillatoriales</taxon>
        <taxon>Oscillatoriaceae</taxon>
        <taxon>Planktothricoides</taxon>
    </lineage>
</organism>
<accession>A0A7C3VLZ0</accession>
<dbReference type="PANTHER" id="PTHR34800">
    <property type="entry name" value="TETRAPYRROLE-BINDING PROTEIN, CHLOROPLASTIC"/>
    <property type="match status" value="1"/>
</dbReference>
<dbReference type="EMBL" id="DSPX01000188">
    <property type="protein sequence ID" value="HGG02497.1"/>
    <property type="molecule type" value="Genomic_DNA"/>
</dbReference>
<feature type="coiled-coil region" evidence="1">
    <location>
        <begin position="73"/>
        <end position="100"/>
    </location>
</feature>
<evidence type="ECO:0000313" key="3">
    <source>
        <dbReference type="EMBL" id="HGG02497.1"/>
    </source>
</evidence>
<dbReference type="AlphaFoldDB" id="A0A7C3VLZ0"/>
<name>A0A7C3VLZ0_9CYAN</name>
<dbReference type="SUPFAM" id="SSF140869">
    <property type="entry name" value="GUN4-like"/>
    <property type="match status" value="1"/>
</dbReference>
<dbReference type="InterPro" id="IPR008629">
    <property type="entry name" value="GUN4-like"/>
</dbReference>
<gene>
    <name evidence="3" type="ORF">ENR15_18090</name>
</gene>
<evidence type="ECO:0000256" key="1">
    <source>
        <dbReference type="SAM" id="Coils"/>
    </source>
</evidence>
<keyword evidence="1" id="KW-0175">Coiled coil</keyword>
<dbReference type="Pfam" id="PF05419">
    <property type="entry name" value="GUN4"/>
    <property type="match status" value="1"/>
</dbReference>
<feature type="domain" description="GUN4-like" evidence="2">
    <location>
        <begin position="156"/>
        <end position="277"/>
    </location>
</feature>
<comment type="caution">
    <text evidence="3">The sequence shown here is derived from an EMBL/GenBank/DDBJ whole genome shotgun (WGS) entry which is preliminary data.</text>
</comment>
<reference evidence="3" key="1">
    <citation type="journal article" date="2020" name="mSystems">
        <title>Genome- and Community-Level Interaction Insights into Carbon Utilization and Element Cycling Functions of Hydrothermarchaeota in Hydrothermal Sediment.</title>
        <authorList>
            <person name="Zhou Z."/>
            <person name="Liu Y."/>
            <person name="Xu W."/>
            <person name="Pan J."/>
            <person name="Luo Z.H."/>
            <person name="Li M."/>
        </authorList>
    </citation>
    <scope>NUCLEOTIDE SEQUENCE [LARGE SCALE GENOMIC DNA]</scope>
    <source>
        <strain evidence="3">SpSt-374</strain>
    </source>
</reference>
<dbReference type="InterPro" id="IPR037215">
    <property type="entry name" value="GUN4-like_sf"/>
</dbReference>